<dbReference type="Proteomes" id="UP000578091">
    <property type="component" value="Unassembled WGS sequence"/>
</dbReference>
<accession>A0A853J9G1</accession>
<comment type="caution">
    <text evidence="1">The sequence shown here is derived from an EMBL/GenBank/DDBJ whole genome shotgun (WGS) entry which is preliminary data.</text>
</comment>
<protein>
    <submittedName>
        <fullName evidence="1">Uncharacterized protein</fullName>
    </submittedName>
</protein>
<dbReference type="AlphaFoldDB" id="A0A853J9G1"/>
<dbReference type="EMBL" id="JACCKA010000024">
    <property type="protein sequence ID" value="NZA25412.1"/>
    <property type="molecule type" value="Genomic_DNA"/>
</dbReference>
<evidence type="ECO:0000313" key="1">
    <source>
        <dbReference type="EMBL" id="NZA25412.1"/>
    </source>
</evidence>
<gene>
    <name evidence="1" type="ORF">H0E84_03375</name>
</gene>
<dbReference type="RefSeq" id="WP_180677210.1">
    <property type="nucleotide sequence ID" value="NZ_JACCKA010000024.1"/>
</dbReference>
<proteinExistence type="predicted"/>
<keyword evidence="2" id="KW-1185">Reference proteome</keyword>
<sequence>MEKQKEVKLFAFKLAKQKEEGLKPQAQWKVRDSVSVAGCTTWLAIGPSKWDPDGGMYC</sequence>
<organism evidence="1 2">
    <name type="scientific">Luteimonas salinisoli</name>
    <dbReference type="NCBI Taxonomy" id="2752307"/>
    <lineage>
        <taxon>Bacteria</taxon>
        <taxon>Pseudomonadati</taxon>
        <taxon>Pseudomonadota</taxon>
        <taxon>Gammaproteobacteria</taxon>
        <taxon>Lysobacterales</taxon>
        <taxon>Lysobacteraceae</taxon>
        <taxon>Luteimonas</taxon>
    </lineage>
</organism>
<name>A0A853J9G1_9GAMM</name>
<reference evidence="1 2" key="1">
    <citation type="submission" date="2020-07" db="EMBL/GenBank/DDBJ databases">
        <title>Luteimonas sp. SJ-92.</title>
        <authorList>
            <person name="Huang X.-X."/>
            <person name="Xu L."/>
            <person name="Sun J.-Q."/>
        </authorList>
    </citation>
    <scope>NUCLEOTIDE SEQUENCE [LARGE SCALE GENOMIC DNA]</scope>
    <source>
        <strain evidence="1 2">SJ-92</strain>
    </source>
</reference>
<evidence type="ECO:0000313" key="2">
    <source>
        <dbReference type="Proteomes" id="UP000578091"/>
    </source>
</evidence>